<dbReference type="Pfam" id="PF00106">
    <property type="entry name" value="adh_short"/>
    <property type="match status" value="1"/>
</dbReference>
<dbReference type="EMBL" id="VSRQ01000005">
    <property type="protein sequence ID" value="TYK46859.1"/>
    <property type="molecule type" value="Genomic_DNA"/>
</dbReference>
<dbReference type="FunFam" id="3.40.50.720:FF:000084">
    <property type="entry name" value="Short-chain dehydrogenase reductase"/>
    <property type="match status" value="1"/>
</dbReference>
<dbReference type="SUPFAM" id="SSF51735">
    <property type="entry name" value="NAD(P)-binding Rossmann-fold domains"/>
    <property type="match status" value="1"/>
</dbReference>
<feature type="compositionally biased region" description="Polar residues" evidence="4">
    <location>
        <begin position="267"/>
        <end position="278"/>
    </location>
</feature>
<sequence length="285" mass="29327">MTEGRLAGRVALVTGGGSGIGRAVVDRYVAEGARVGVLERDAERAAALVRDHGDRVAVEVGDVRTPAAHTASVARTLDVHGRLDVYVGNAGVYDYSARFEDLDADRLTAGFAELFETNVLGYLLGVRAALPALRHSGGTVILTVSSSGLYAGGGGALYVASKHAVVGLIRQLAHELAPDVRVNGVAPGATRTALGGLSALGTATRRLEPGGLARHIPLGFVSDPADHAGLYTLLADPRDSRFMTGAVLPSDGGLEVRGTRPRPMTAAEQQIPGSTRPGTQKGGAL</sequence>
<dbReference type="AlphaFoldDB" id="A0A5D3FFJ1"/>
<dbReference type="PANTHER" id="PTHR43008:SF4">
    <property type="entry name" value="CHAIN DEHYDROGENASE, PUTATIVE (AFU_ORTHOLOGUE AFUA_4G08710)-RELATED"/>
    <property type="match status" value="1"/>
</dbReference>
<protein>
    <submittedName>
        <fullName evidence="5">3-(Cis-5,6-dihydroxycyclohexa-1, 3-dien-1-yl)propanoate dehydrogenase</fullName>
        <ecNumber evidence="5">1.3.1.87</ecNumber>
    </submittedName>
</protein>
<accession>A0A5D3FFJ1</accession>
<name>A0A5D3FFJ1_9ACTN</name>
<dbReference type="Gene3D" id="3.40.50.720">
    <property type="entry name" value="NAD(P)-binding Rossmann-like Domain"/>
    <property type="match status" value="1"/>
</dbReference>
<dbReference type="PRINTS" id="PR00080">
    <property type="entry name" value="SDRFAMILY"/>
</dbReference>
<evidence type="ECO:0000256" key="4">
    <source>
        <dbReference type="SAM" id="MobiDB-lite"/>
    </source>
</evidence>
<dbReference type="InterPro" id="IPR020904">
    <property type="entry name" value="Sc_DH/Rdtase_CS"/>
</dbReference>
<dbReference type="InterPro" id="IPR002347">
    <property type="entry name" value="SDR_fam"/>
</dbReference>
<dbReference type="NCBIfam" id="NF004849">
    <property type="entry name" value="PRK06200.1"/>
    <property type="match status" value="1"/>
</dbReference>
<dbReference type="PANTHER" id="PTHR43008">
    <property type="entry name" value="BENZIL REDUCTASE"/>
    <property type="match status" value="1"/>
</dbReference>
<dbReference type="PROSITE" id="PS00061">
    <property type="entry name" value="ADH_SHORT"/>
    <property type="match status" value="1"/>
</dbReference>
<dbReference type="RefSeq" id="WP_148762803.1">
    <property type="nucleotide sequence ID" value="NZ_VSRQ01000005.1"/>
</dbReference>
<organism evidence="5 6">
    <name type="scientific">Actinomadura decatromicini</name>
    <dbReference type="NCBI Taxonomy" id="2604572"/>
    <lineage>
        <taxon>Bacteria</taxon>
        <taxon>Bacillati</taxon>
        <taxon>Actinomycetota</taxon>
        <taxon>Actinomycetes</taxon>
        <taxon>Streptosporangiales</taxon>
        <taxon>Thermomonosporaceae</taxon>
        <taxon>Actinomadura</taxon>
    </lineage>
</organism>
<keyword evidence="6" id="KW-1185">Reference proteome</keyword>
<evidence type="ECO:0000256" key="2">
    <source>
        <dbReference type="ARBA" id="ARBA00023002"/>
    </source>
</evidence>
<evidence type="ECO:0000313" key="6">
    <source>
        <dbReference type="Proteomes" id="UP000323505"/>
    </source>
</evidence>
<proteinExistence type="inferred from homology"/>
<comment type="caution">
    <text evidence="5">The sequence shown here is derived from an EMBL/GenBank/DDBJ whole genome shotgun (WGS) entry which is preliminary data.</text>
</comment>
<feature type="region of interest" description="Disordered" evidence="4">
    <location>
        <begin position="252"/>
        <end position="285"/>
    </location>
</feature>
<evidence type="ECO:0000256" key="3">
    <source>
        <dbReference type="RuleBase" id="RU000363"/>
    </source>
</evidence>
<gene>
    <name evidence="5" type="primary">hcaB</name>
    <name evidence="5" type="ORF">FXF68_23800</name>
</gene>
<dbReference type="EC" id="1.3.1.87" evidence="5"/>
<dbReference type="InterPro" id="IPR036291">
    <property type="entry name" value="NAD(P)-bd_dom_sf"/>
</dbReference>
<evidence type="ECO:0000313" key="5">
    <source>
        <dbReference type="EMBL" id="TYK46859.1"/>
    </source>
</evidence>
<dbReference type="GO" id="GO:0050664">
    <property type="term" value="F:oxidoreductase activity, acting on NAD(P)H, oxygen as acceptor"/>
    <property type="evidence" value="ECO:0007669"/>
    <property type="project" value="TreeGrafter"/>
</dbReference>
<dbReference type="GO" id="GO:0018498">
    <property type="term" value="F:2,3-dihydroxy-2,3-dihydro-phenylpropionate dehydrogenase activity"/>
    <property type="evidence" value="ECO:0007669"/>
    <property type="project" value="UniProtKB-EC"/>
</dbReference>
<reference evidence="5 6" key="1">
    <citation type="submission" date="2019-08" db="EMBL/GenBank/DDBJ databases">
        <title>Actinomadura sp. nov. CYP1-5 isolated from mountain soil.</title>
        <authorList>
            <person name="Songsumanus A."/>
            <person name="Kuncharoen N."/>
            <person name="Kudo T."/>
            <person name="Yuki M."/>
            <person name="Igarashi Y."/>
            <person name="Tanasupawat S."/>
        </authorList>
    </citation>
    <scope>NUCLEOTIDE SEQUENCE [LARGE SCALE GENOMIC DNA]</scope>
    <source>
        <strain evidence="5 6">CYP1-5</strain>
    </source>
</reference>
<evidence type="ECO:0000256" key="1">
    <source>
        <dbReference type="ARBA" id="ARBA00006484"/>
    </source>
</evidence>
<dbReference type="PRINTS" id="PR00081">
    <property type="entry name" value="GDHRDH"/>
</dbReference>
<comment type="similarity">
    <text evidence="1 3">Belongs to the short-chain dehydrogenases/reductases (SDR) family.</text>
</comment>
<dbReference type="Proteomes" id="UP000323505">
    <property type="component" value="Unassembled WGS sequence"/>
</dbReference>
<keyword evidence="2 5" id="KW-0560">Oxidoreductase</keyword>